<feature type="chain" id="PRO_5044680199" description="Envelope protein" evidence="1">
    <location>
        <begin position="18"/>
        <end position="743"/>
    </location>
</feature>
<keyword evidence="1" id="KW-0732">Signal</keyword>
<name>A0A8C4BEJ3_9TELE</name>
<accession>A0A8C4BEJ3</accession>
<dbReference type="Ensembl" id="ENSDCDT00010057894.1">
    <property type="protein sequence ID" value="ENSDCDP00010047655.1"/>
    <property type="gene ID" value="ENSDCDG00010028796.1"/>
</dbReference>
<dbReference type="AlphaFoldDB" id="A0A8C4BEJ3"/>
<dbReference type="Ensembl" id="ENSDCDT00010055854.1">
    <property type="protein sequence ID" value="ENSDCDP00010045669.1"/>
    <property type="gene ID" value="ENSDCDG00010028087.1"/>
</dbReference>
<reference evidence="2" key="2">
    <citation type="submission" date="2025-05" db="UniProtKB">
        <authorList>
            <consortium name="Ensembl"/>
        </authorList>
    </citation>
    <scope>IDENTIFICATION</scope>
</reference>
<reference evidence="2 3" key="1">
    <citation type="submission" date="2020-06" db="EMBL/GenBank/DDBJ databases">
        <authorList>
            <consortium name="Wellcome Sanger Institute Data Sharing"/>
        </authorList>
    </citation>
    <scope>NUCLEOTIDE SEQUENCE [LARGE SCALE GENOMIC DNA]</scope>
</reference>
<evidence type="ECO:0008006" key="4">
    <source>
        <dbReference type="Google" id="ProtNLM"/>
    </source>
</evidence>
<proteinExistence type="predicted"/>
<evidence type="ECO:0000313" key="3">
    <source>
        <dbReference type="Proteomes" id="UP000694580"/>
    </source>
</evidence>
<dbReference type="Proteomes" id="UP000694580">
    <property type="component" value="Chromosome 4"/>
</dbReference>
<dbReference type="Proteomes" id="UP000694580">
    <property type="component" value="Chromosome 5"/>
</dbReference>
<organism evidence="2 3">
    <name type="scientific">Denticeps clupeoides</name>
    <name type="common">denticle herring</name>
    <dbReference type="NCBI Taxonomy" id="299321"/>
    <lineage>
        <taxon>Eukaryota</taxon>
        <taxon>Metazoa</taxon>
        <taxon>Chordata</taxon>
        <taxon>Craniata</taxon>
        <taxon>Vertebrata</taxon>
        <taxon>Euteleostomi</taxon>
        <taxon>Actinopterygii</taxon>
        <taxon>Neopterygii</taxon>
        <taxon>Teleostei</taxon>
        <taxon>Clupei</taxon>
        <taxon>Clupeiformes</taxon>
        <taxon>Denticipitoidei</taxon>
        <taxon>Denticipitidae</taxon>
        <taxon>Denticeps</taxon>
    </lineage>
</organism>
<evidence type="ECO:0000256" key="1">
    <source>
        <dbReference type="SAM" id="SignalP"/>
    </source>
</evidence>
<dbReference type="OrthoDB" id="8542207at2759"/>
<evidence type="ECO:0000313" key="2">
    <source>
        <dbReference type="Ensembl" id="ENSDCDP00010002361.1"/>
    </source>
</evidence>
<feature type="signal peptide" evidence="1">
    <location>
        <begin position="1"/>
        <end position="17"/>
    </location>
</feature>
<protein>
    <recommendedName>
        <fullName evidence="4">Envelope protein</fullName>
    </recommendedName>
</protein>
<sequence length="743" mass="84858">MRFEILLCLLQFWKTTAIPWTPDTRKVSESTCIKLGQRVQLIHNLDCGRWVWKLFKGSDTPHITILPRVSVSWPPGVAPEPNCTRKICCKTGSTHLPTSRIIGHTLNNPTQFRNTTAWYRLKAIADSNIGSMHIMHHQDNNGRDPKKCYNIKDLEPASYRCRHTEPHNHTHIGYTELLFNLTSPTTEDNRPRAFVWTSRREGTYCVGKCKSNLNTFTNPQNCSWTSNYCITLTTCGYRKPSQCPKLHPIPPGGLIRGNINKTLLHDVNLVMTHVSYNISNILSAYVTHCDDDDKTYTWLQTRIDDLVSDYKSRLAVQTPPTRNKRDLFSEVTGLFGSVNSIKNTYKITGQSQYLAWLTNQIATGFQHITNSNENIIKAVKSEAQTLLTISRSLFNQTKTIERDLACRTYAQDLFTTARQEILDLRLRKTPRHALNDLINILDLHRWFTSDKMKIINYSELLSTLMLYTGKECIGCIGFFVTFPLIHPDQVYPNSTTIRSIGTVVKDQVIKWDQLMGYMTSKGTEILFTTRTCCHETSSYVICVCNTLQPFAYNDTRLISVQSLHGYSDAVQVSHTQWCVVSEMTSFSYGGLTCPTNHTFCLEISEDFSMGQLNILGRTALEVDVSPWWDDTFYEQGIHALAETMNLVQQTIQETEYHLNQAQVEVNMAKKTTRILSSSSTRSAKDAYTWWDWVFRGCVISSALIFTFSLVQCCYFHSVLRTLHSTTRAAFILNPLQLPTSQRP</sequence>
<dbReference type="GeneTree" id="ENSGT00940000177271"/>
<gene>
    <name evidence="2" type="primary">GLIPR1</name>
</gene>
<dbReference type="Ensembl" id="ENSDCDT00010036139.1">
    <property type="protein sequence ID" value="ENSDCDP00010029278.1"/>
    <property type="gene ID" value="ENSDCDG00010018481.1"/>
</dbReference>
<dbReference type="Ensembl" id="ENSDCDT00010002455.1">
    <property type="protein sequence ID" value="ENSDCDP00010002361.1"/>
    <property type="gene ID" value="ENSDCDG00010001153.1"/>
</dbReference>
<keyword evidence="3" id="KW-1185">Reference proteome</keyword>